<dbReference type="GO" id="GO:0016787">
    <property type="term" value="F:hydrolase activity"/>
    <property type="evidence" value="ECO:0007669"/>
    <property type="project" value="UniProtKB-KW"/>
</dbReference>
<dbReference type="InterPro" id="IPR050228">
    <property type="entry name" value="Carboxylesterase_BioH"/>
</dbReference>
<keyword evidence="3" id="KW-0378">Hydrolase</keyword>
<dbReference type="InterPro" id="IPR000073">
    <property type="entry name" value="AB_hydrolase_1"/>
</dbReference>
<dbReference type="InterPro" id="IPR029058">
    <property type="entry name" value="AB_hydrolase_fold"/>
</dbReference>
<proteinExistence type="predicted"/>
<comment type="caution">
    <text evidence="3">The sequence shown here is derived from an EMBL/GenBank/DDBJ whole genome shotgun (WGS) entry which is preliminary data.</text>
</comment>
<sequence length="247" mass="26738">MTSTPTAKPQTAVLLHAFPLDARMWDAQKTALEAAGLRVIVPHLPGFGGESGEMNSLKETAEWLLDHQLPEEPFSLVGLSMGGYLALEVLALLQERGQTERVPRAVLADTHARGDDPDKQADREKQAQKVLAEGQEFMVETAREEQKPSTAEQTARMTREASREGIAAALRAMAARADRRDVLRRAGEQGVQVLALVGSEDALTPPEQAQENADLSGGELKVIEGAGHLSNLDEPEAFNRALAEFLS</sequence>
<evidence type="ECO:0000256" key="1">
    <source>
        <dbReference type="SAM" id="MobiDB-lite"/>
    </source>
</evidence>
<gene>
    <name evidence="3" type="ORF">GCM10017783_24200</name>
</gene>
<dbReference type="EMBL" id="BNAL01000046">
    <property type="protein sequence ID" value="GHG10959.1"/>
    <property type="molecule type" value="Genomic_DNA"/>
</dbReference>
<dbReference type="PANTHER" id="PTHR43194">
    <property type="entry name" value="HYDROLASE ALPHA/BETA FOLD FAMILY"/>
    <property type="match status" value="1"/>
</dbReference>
<dbReference type="PANTHER" id="PTHR43194:SF5">
    <property type="entry name" value="PIMELOYL-[ACYL-CARRIER PROTEIN] METHYL ESTER ESTERASE"/>
    <property type="match status" value="1"/>
</dbReference>
<feature type="domain" description="AB hydrolase-1" evidence="2">
    <location>
        <begin position="13"/>
        <end position="241"/>
    </location>
</feature>
<evidence type="ECO:0000313" key="3">
    <source>
        <dbReference type="EMBL" id="GHG10959.1"/>
    </source>
</evidence>
<dbReference type="Gene3D" id="3.40.50.1820">
    <property type="entry name" value="alpha/beta hydrolase"/>
    <property type="match status" value="1"/>
</dbReference>
<feature type="region of interest" description="Disordered" evidence="1">
    <location>
        <begin position="105"/>
        <end position="126"/>
    </location>
</feature>
<accession>A0ABQ3KAF2</accession>
<dbReference type="Pfam" id="PF12697">
    <property type="entry name" value="Abhydrolase_6"/>
    <property type="match status" value="1"/>
</dbReference>
<reference evidence="4" key="1">
    <citation type="journal article" date="2019" name="Int. J. Syst. Evol. Microbiol.">
        <title>The Global Catalogue of Microorganisms (GCM) 10K type strain sequencing project: providing services to taxonomists for standard genome sequencing and annotation.</title>
        <authorList>
            <consortium name="The Broad Institute Genomics Platform"/>
            <consortium name="The Broad Institute Genome Sequencing Center for Infectious Disease"/>
            <person name="Wu L."/>
            <person name="Ma J."/>
        </authorList>
    </citation>
    <scope>NUCLEOTIDE SEQUENCE [LARGE SCALE GENOMIC DNA]</scope>
    <source>
        <strain evidence="4">CGMCC 1.18439</strain>
    </source>
</reference>
<evidence type="ECO:0000259" key="2">
    <source>
        <dbReference type="Pfam" id="PF12697"/>
    </source>
</evidence>
<protein>
    <submittedName>
        <fullName evidence="3">Beta-ketoadipate enol-lactone hydrolase</fullName>
    </submittedName>
</protein>
<dbReference type="Proteomes" id="UP000632154">
    <property type="component" value="Unassembled WGS sequence"/>
</dbReference>
<dbReference type="PRINTS" id="PR00412">
    <property type="entry name" value="EPOXHYDRLASE"/>
</dbReference>
<feature type="compositionally biased region" description="Basic and acidic residues" evidence="1">
    <location>
        <begin position="110"/>
        <end position="126"/>
    </location>
</feature>
<dbReference type="RefSeq" id="WP_189644013.1">
    <property type="nucleotide sequence ID" value="NZ_BNAL01000046.1"/>
</dbReference>
<keyword evidence="4" id="KW-1185">Reference proteome</keyword>
<organism evidence="3 4">
    <name type="scientific">Deinococcus piscis</name>
    <dbReference type="NCBI Taxonomy" id="394230"/>
    <lineage>
        <taxon>Bacteria</taxon>
        <taxon>Thermotogati</taxon>
        <taxon>Deinococcota</taxon>
        <taxon>Deinococci</taxon>
        <taxon>Deinococcales</taxon>
        <taxon>Deinococcaceae</taxon>
        <taxon>Deinococcus</taxon>
    </lineage>
</organism>
<dbReference type="InterPro" id="IPR000639">
    <property type="entry name" value="Epox_hydrolase-like"/>
</dbReference>
<name>A0ABQ3KAF2_9DEIO</name>
<dbReference type="SUPFAM" id="SSF53474">
    <property type="entry name" value="alpha/beta-Hydrolases"/>
    <property type="match status" value="1"/>
</dbReference>
<evidence type="ECO:0000313" key="4">
    <source>
        <dbReference type="Proteomes" id="UP000632154"/>
    </source>
</evidence>